<gene>
    <name evidence="1" type="ORF">J2S25_002257</name>
</gene>
<evidence type="ECO:0000313" key="1">
    <source>
        <dbReference type="EMBL" id="MDQ0414050.1"/>
    </source>
</evidence>
<proteinExistence type="predicted"/>
<name>A0ABU0FVV2_9BACI</name>
<dbReference type="Proteomes" id="UP001242313">
    <property type="component" value="Unassembled WGS sequence"/>
</dbReference>
<organism evidence="1 2">
    <name type="scientific">Mesobacillus stamsii</name>
    <dbReference type="NCBI Taxonomy" id="225347"/>
    <lineage>
        <taxon>Bacteria</taxon>
        <taxon>Bacillati</taxon>
        <taxon>Bacillota</taxon>
        <taxon>Bacilli</taxon>
        <taxon>Bacillales</taxon>
        <taxon>Bacillaceae</taxon>
        <taxon>Mesobacillus</taxon>
    </lineage>
</organism>
<reference evidence="1 2" key="1">
    <citation type="submission" date="2023-07" db="EMBL/GenBank/DDBJ databases">
        <title>Genomic Encyclopedia of Type Strains, Phase IV (KMG-IV): sequencing the most valuable type-strain genomes for metagenomic binning, comparative biology and taxonomic classification.</title>
        <authorList>
            <person name="Goeker M."/>
        </authorList>
    </citation>
    <scope>NUCLEOTIDE SEQUENCE [LARGE SCALE GENOMIC DNA]</scope>
    <source>
        <strain evidence="1 2">DSM 19598</strain>
    </source>
</reference>
<accession>A0ABU0FVV2</accession>
<dbReference type="RefSeq" id="WP_307191900.1">
    <property type="nucleotide sequence ID" value="NZ_JAUSUN010000012.1"/>
</dbReference>
<protein>
    <submittedName>
        <fullName evidence="1">Uncharacterized protein</fullName>
    </submittedName>
</protein>
<sequence>MIEDIEYANDIVKSANQKRPLFISFESEEKFRSGIFTKYPVELDVVLSALNDLKSHPRIEIKDKNSGDSLETRLEFFYNNELIMEGTISQFREIMTNPNNPNDKDPRLGLGDRFTLDEFPKEGDSTVVRVMKMTTKTNQLNGKPDTIQYYLEPYLS</sequence>
<dbReference type="EMBL" id="JAUSUN010000012">
    <property type="protein sequence ID" value="MDQ0414050.1"/>
    <property type="molecule type" value="Genomic_DNA"/>
</dbReference>
<keyword evidence="2" id="KW-1185">Reference proteome</keyword>
<evidence type="ECO:0000313" key="2">
    <source>
        <dbReference type="Proteomes" id="UP001242313"/>
    </source>
</evidence>
<comment type="caution">
    <text evidence="1">The sequence shown here is derived from an EMBL/GenBank/DDBJ whole genome shotgun (WGS) entry which is preliminary data.</text>
</comment>